<evidence type="ECO:0000313" key="2">
    <source>
        <dbReference type="EMBL" id="CAI5449816.1"/>
    </source>
</evidence>
<organism evidence="2 3">
    <name type="scientific">Caenorhabditis angaria</name>
    <dbReference type="NCBI Taxonomy" id="860376"/>
    <lineage>
        <taxon>Eukaryota</taxon>
        <taxon>Metazoa</taxon>
        <taxon>Ecdysozoa</taxon>
        <taxon>Nematoda</taxon>
        <taxon>Chromadorea</taxon>
        <taxon>Rhabditida</taxon>
        <taxon>Rhabditina</taxon>
        <taxon>Rhabditomorpha</taxon>
        <taxon>Rhabditoidea</taxon>
        <taxon>Rhabditidae</taxon>
        <taxon>Peloderinae</taxon>
        <taxon>Caenorhabditis</taxon>
    </lineage>
</organism>
<gene>
    <name evidence="2" type="ORF">CAMP_LOCUS12453</name>
</gene>
<feature type="region of interest" description="Disordered" evidence="1">
    <location>
        <begin position="74"/>
        <end position="97"/>
    </location>
</feature>
<feature type="compositionally biased region" description="Acidic residues" evidence="1">
    <location>
        <begin position="179"/>
        <end position="208"/>
    </location>
</feature>
<evidence type="ECO:0000256" key="1">
    <source>
        <dbReference type="SAM" id="MobiDB-lite"/>
    </source>
</evidence>
<protein>
    <submittedName>
        <fullName evidence="2">Uncharacterized protein</fullName>
    </submittedName>
</protein>
<sequence length="421" mass="46479">MSPSLRNPNINVTRNIVGRDLITTIKIDCDDFESYEVRRIGHQVLIIGRNSIGGQSDGRIHQEDIGGADDDVEEDIDEMEDDRGSDPDLDQLDAENSADLFADFRAAQLEEWREAEIEAKEAEEEELERQNIQAAEEFGEDEAEGEGEAGDEAEDVRGDDLGEAGDVRGADLGAAGVDQEGEAGEDEAEGEEEEEEEDEENDQEDDGDDRGGFGMMAGDVRGADLEDVFGDDQEEAGAEGEEEAEDEDEEENEDDEDDQEEDEAEEGEAGEEDEEENEEEEEEEEDQDEPGNGVAPIAPLRIPMRVAVSAYNATLNYTAAPAPQRRANRKRAADNRGPPPPPITIQEAWFVVNSAGDVQDVLMELQDRLLATDYGLMHEEFSSRLFRLLGAFRRARTPPVGQRLQQLWLATVTLKAAMGVE</sequence>
<dbReference type="Proteomes" id="UP001152747">
    <property type="component" value="Unassembled WGS sequence"/>
</dbReference>
<feature type="region of interest" description="Disordered" evidence="1">
    <location>
        <begin position="321"/>
        <end position="341"/>
    </location>
</feature>
<dbReference type="EMBL" id="CANHGI010000004">
    <property type="protein sequence ID" value="CAI5449816.1"/>
    <property type="molecule type" value="Genomic_DNA"/>
</dbReference>
<feature type="compositionally biased region" description="Acidic residues" evidence="1">
    <location>
        <begin position="225"/>
        <end position="289"/>
    </location>
</feature>
<accession>A0A9P1N6H7</accession>
<comment type="caution">
    <text evidence="2">The sequence shown here is derived from an EMBL/GenBank/DDBJ whole genome shotgun (WGS) entry which is preliminary data.</text>
</comment>
<feature type="compositionally biased region" description="Basic and acidic residues" evidence="1">
    <location>
        <begin position="155"/>
        <end position="169"/>
    </location>
</feature>
<keyword evidence="3" id="KW-1185">Reference proteome</keyword>
<feature type="region of interest" description="Disordered" evidence="1">
    <location>
        <begin position="119"/>
        <end position="298"/>
    </location>
</feature>
<feature type="compositionally biased region" description="Acidic residues" evidence="1">
    <location>
        <begin position="74"/>
        <end position="93"/>
    </location>
</feature>
<feature type="compositionally biased region" description="Acidic residues" evidence="1">
    <location>
        <begin position="137"/>
        <end position="154"/>
    </location>
</feature>
<name>A0A9P1N6H7_9PELO</name>
<dbReference type="AlphaFoldDB" id="A0A9P1N6H7"/>
<evidence type="ECO:0000313" key="3">
    <source>
        <dbReference type="Proteomes" id="UP001152747"/>
    </source>
</evidence>
<proteinExistence type="predicted"/>
<reference evidence="2" key="1">
    <citation type="submission" date="2022-11" db="EMBL/GenBank/DDBJ databases">
        <authorList>
            <person name="Kikuchi T."/>
        </authorList>
    </citation>
    <scope>NUCLEOTIDE SEQUENCE</scope>
    <source>
        <strain evidence="2">PS1010</strain>
    </source>
</reference>